<dbReference type="RefSeq" id="WP_154785963.1">
    <property type="nucleotide sequence ID" value="NZ_WMBB01000001.1"/>
</dbReference>
<reference evidence="6 7" key="1">
    <citation type="submission" date="2019-11" db="EMBL/GenBank/DDBJ databases">
        <title>Nocardia sp. nov. CT2-14 isolated from soil.</title>
        <authorList>
            <person name="Kanchanasin P."/>
            <person name="Tanasupawat S."/>
            <person name="Yuki M."/>
            <person name="Kudo T."/>
        </authorList>
    </citation>
    <scope>NUCLEOTIDE SEQUENCE [LARGE SCALE GENOMIC DNA]</scope>
    <source>
        <strain evidence="6 7">CT2-14</strain>
    </source>
</reference>
<dbReference type="InterPro" id="IPR000873">
    <property type="entry name" value="AMP-dep_synth/lig_dom"/>
</dbReference>
<dbReference type="Pfam" id="PF00550">
    <property type="entry name" value="PP-binding"/>
    <property type="match status" value="4"/>
</dbReference>
<comment type="cofactor">
    <cofactor evidence="1">
        <name>pantetheine 4'-phosphate</name>
        <dbReference type="ChEBI" id="CHEBI:47942"/>
    </cofactor>
</comment>
<organism evidence="6 7">
    <name type="scientific">Nocardia aurantiaca</name>
    <dbReference type="NCBI Taxonomy" id="2675850"/>
    <lineage>
        <taxon>Bacteria</taxon>
        <taxon>Bacillati</taxon>
        <taxon>Actinomycetota</taxon>
        <taxon>Actinomycetes</taxon>
        <taxon>Mycobacteriales</taxon>
        <taxon>Nocardiaceae</taxon>
        <taxon>Nocardia</taxon>
    </lineage>
</organism>
<feature type="region of interest" description="Disordered" evidence="4">
    <location>
        <begin position="2636"/>
        <end position="2716"/>
    </location>
</feature>
<comment type="caution">
    <text evidence="6">The sequence shown here is derived from an EMBL/GenBank/DDBJ whole genome shotgun (WGS) entry which is preliminary data.</text>
</comment>
<dbReference type="SUPFAM" id="SSF56801">
    <property type="entry name" value="Acetyl-CoA synthetase-like"/>
    <property type="match status" value="4"/>
</dbReference>
<dbReference type="PROSITE" id="PS00455">
    <property type="entry name" value="AMP_BINDING"/>
    <property type="match status" value="3"/>
</dbReference>
<dbReference type="FunFam" id="3.30.559.30:FF:000001">
    <property type="entry name" value="Non-ribosomal peptide synthetase"/>
    <property type="match status" value="1"/>
</dbReference>
<feature type="domain" description="Carrier" evidence="5">
    <location>
        <begin position="2769"/>
        <end position="2845"/>
    </location>
</feature>
<dbReference type="FunFam" id="1.10.1200.10:FF:000005">
    <property type="entry name" value="Nonribosomal peptide synthetase 1"/>
    <property type="match status" value="1"/>
</dbReference>
<dbReference type="FunFam" id="3.30.559.10:FF:000012">
    <property type="entry name" value="Non-ribosomal peptide synthetase"/>
    <property type="match status" value="1"/>
</dbReference>
<feature type="domain" description="Carrier" evidence="5">
    <location>
        <begin position="3835"/>
        <end position="3910"/>
    </location>
</feature>
<dbReference type="Gene3D" id="3.30.300.30">
    <property type="match status" value="4"/>
</dbReference>
<protein>
    <submittedName>
        <fullName evidence="6">Amino acid adenylation domain-containing protein</fullName>
    </submittedName>
</protein>
<dbReference type="SUPFAM" id="SSF47336">
    <property type="entry name" value="ACP-like"/>
    <property type="match status" value="4"/>
</dbReference>
<dbReference type="FunFam" id="2.30.38.10:FF:000001">
    <property type="entry name" value="Non-ribosomal peptide synthetase PvdI"/>
    <property type="match status" value="1"/>
</dbReference>
<dbReference type="Gene3D" id="2.30.38.10">
    <property type="entry name" value="Luciferase, Domain 3"/>
    <property type="match status" value="4"/>
</dbReference>
<evidence type="ECO:0000313" key="6">
    <source>
        <dbReference type="EMBL" id="MTE11445.1"/>
    </source>
</evidence>
<evidence type="ECO:0000256" key="3">
    <source>
        <dbReference type="ARBA" id="ARBA00022553"/>
    </source>
</evidence>
<dbReference type="CDD" id="cd19540">
    <property type="entry name" value="LCL_NRPS-like"/>
    <property type="match status" value="2"/>
</dbReference>
<feature type="region of interest" description="Disordered" evidence="4">
    <location>
        <begin position="4259"/>
        <end position="4294"/>
    </location>
</feature>
<dbReference type="NCBIfam" id="TIGR01733">
    <property type="entry name" value="AA-adenyl-dom"/>
    <property type="match status" value="4"/>
</dbReference>
<dbReference type="PROSITE" id="PS00012">
    <property type="entry name" value="PHOSPHOPANTETHEINE"/>
    <property type="match status" value="4"/>
</dbReference>
<dbReference type="InterPro" id="IPR009081">
    <property type="entry name" value="PP-bd_ACP"/>
</dbReference>
<feature type="compositionally biased region" description="Basic and acidic residues" evidence="4">
    <location>
        <begin position="2686"/>
        <end position="2716"/>
    </location>
</feature>
<evidence type="ECO:0000256" key="1">
    <source>
        <dbReference type="ARBA" id="ARBA00001957"/>
    </source>
</evidence>
<dbReference type="InterPro" id="IPR036736">
    <property type="entry name" value="ACP-like_sf"/>
</dbReference>
<dbReference type="UniPathway" id="UPA00011"/>
<dbReference type="SMART" id="SM00824">
    <property type="entry name" value="PKS_TE"/>
    <property type="match status" value="1"/>
</dbReference>
<keyword evidence="3" id="KW-0597">Phosphoprotein</keyword>
<evidence type="ECO:0000313" key="7">
    <source>
        <dbReference type="Proteomes" id="UP000432464"/>
    </source>
</evidence>
<dbReference type="InterPro" id="IPR020802">
    <property type="entry name" value="TesA-like"/>
</dbReference>
<dbReference type="SUPFAM" id="SSF52777">
    <property type="entry name" value="CoA-dependent acyltransferases"/>
    <property type="match status" value="8"/>
</dbReference>
<feature type="compositionally biased region" description="Low complexity" evidence="4">
    <location>
        <begin position="4259"/>
        <end position="4288"/>
    </location>
</feature>
<dbReference type="InterPro" id="IPR045851">
    <property type="entry name" value="AMP-bd_C_sf"/>
</dbReference>
<dbReference type="NCBIfam" id="NF003417">
    <property type="entry name" value="PRK04813.1"/>
    <property type="match status" value="5"/>
</dbReference>
<dbReference type="GO" id="GO:0003824">
    <property type="term" value="F:catalytic activity"/>
    <property type="evidence" value="ECO:0007669"/>
    <property type="project" value="InterPro"/>
</dbReference>
<sequence length="4756" mass="509511">MTRAARVRPTRTRRPSSPTLPQLLATAVEANPDGLAVAFADAAGTRARLGYAELDERSTRLARLLIDRGVGPEDLVAVAVPRSVESVLAIWAVAKTGAGFLPVDPNYPNDRVRHMLSDSGAVLGLTVEARRSALPGLVPWLELDADELDRAAQHYSVEPITNADRLRPLRAEHPAYTIYTSGSTGLPKGVAVSHTGLAALSAEQRERFAITAESRVLHVASPSFDASVFELLMAVGSGATLVVAAPEVYGGDDLRALLAREAVTHAVITPSVLASIDPAGLDTLGMVLAAGEACPPELVRRWAVPITGGRRRLLNGYGPTETTIWATCAELLPERPVTIGGPIRGAMVHVLDERLRPVPPGVAGELYVGGALLARGYVQRPDLTAARFVANPFDMGGSGGAGSRLYRTGDLVRVTADGELEYLGRNDFQVKIRGLRIELEEIDAVLAGHESVDFAVTVGREIQGRATVLVSYVHASPGAGVDVEELAALAERSLPPHMVPATIVALDEIPLTPVGKLDRDALPEPELPQTEYRAPETPAQQAIAQVLTEVLKLDRVGLDDDFFTLGVDSITAIQIVSRARAVGLGFKPKEMFAARTVAALAEIAVPVEDASATEELATGPLVELTAADEARLRERYPNLSEVWPLTPLQSGMLFHAQLAESSVDAYMVQFALDLAGEIDVPRVREAARAMLERHVNLRVVFAEDSAGNPLQVVLDEVELPWQYLDLSDRVPAEALAETDRLMAFDVARHFDMSAGPLLRMTLYRTGSDRFRLCVTSHHILIDGWSMPLLIQDMLLLYAAGGDASRIPAVRPYRDYLAWLAARDHGAAREAWRETLAGFTEPTPLAAVDPSREITSGIGEVAFQLSEAETAALTRVAHEAGVTLNTVVQAAWGLLIGRSTDRDDVVFGATVSGRPPQLAGIETMIGLFLNAIPVRVRLTAGSTLTEVLRALQDEQAAMLDHHYVGLGEIQEIAGVDGLFDSIVVFASFPVDEESLDDAAAPIDGAGILGASAVNGTHYPLTVMVQPRGKGLGFGVKYLRDLFEEDAAQAIAQRLAALLSRIAADPRARVAEVDALLDGERRELAAVNATEVPELLDDSTLLTLFDAQVARTPDAPAVVHGRTALTYAELDARSRRLAQELTLRGVGAESRVAVAMRRGIDLVVAIYAVLRSGGAYVPVDPDHPAERNEYVLEGSAPVCVLTRAADDFVTASGVPLFFVDALAGADPFVEVAPAGVRPDNAAYVIYTSGSTGRPKGVVITHRQMANQFRWAQRTYPHRAGDVVLHKTPITFDISTWELFWPLQTGATVVVAEPDGHRDPAYIARVIDEYAVTSVHFVPSMLDAYLESAARRHPSLRWVFAAGEALSAESAARFAAALPDTELVNWYGPAEATVVTAHPAERTHGVAVPIGSPVANTRVLVLDRQLRPVPFGAAGELYVAGVQLARGYLGAPALTAERFVAHEGGQRLYRTGDVVRWIHDGGAEIAGSAGGAEIAGSAGSGYALEYLGRSDFQVKLRGQRIELGEIETVLLAHPAVHRAAVSLVRGSTGDRLVAYAVLENGAQVTDAELLSHTRESVPSYMVPSAVVRLDAMPLNASGKLDRKALPVPQFQAREYREPGTAAERTVAEVFAAVLHLERVGADDDFFELGGNSLNATQVVARLGAAIGARVPVRALFEKPTVAELADSLGALADSAVAPLRPMPRPTLIPLSYAQQRMWFLNRLDTDAATYNLPIALRVNGPLDVPALRDAVADLVARHEVLRTYYPEHEGVGHQLVLPVDAVDAMPSLPVVEVTEAQVAQVVSEVAFAPFDVTVAPPLRLRLLRLSAEDHVLVCVVHHIAGDGFSGGPLTRDLMTAYFGRMRGQEPEWSPLPVQYADYALWQRESLGDEHDSGSLLARQFDFWRTALAGLPDQLELPTDRPRPVVASGRGSVHVFDIDPHVHGALNRVAQQHNTTLFMVLHAAFAVLLARVSGTRDIAIGAPIAGRGEAELDNLIGMFVNTLVLRTEVDPNASFAELLAAVRQTDLAAFEHADAPFERIVELLDPPRSQARHPLFQVSLTLQNMSPAVFQLPGVTVSDVDLTVPVAKFDLDLTLIERTTTDGAPQGIAAAFTYATDLFDAETMDRLAERLRRTLVAAATHPERAVGDFDLLAVDERQRVLADWNATAVDIAAGLPRAATATLVSLFESQSLRTPDAVALVHNGERLTYAEFAARVHRLARRLIAAGVGPESLVALHIRRSLDFVTAAYAVLAAGGAYVPLDPDQPAERIAHVLDTAHPVCVLTTSRDPFDAGDHPVLEVDTAILSGYADHPVIDAERRAPLRPENTAYVIFTSGSTGRPKGVAVPHAAAVNQIRWITDEYDLGGDDIVLFKTPATFDVSVWELFGPLATGGRMVIAAPDGHRDPLYLADVIAAERVTMTSFVPSMLRAFAASAEPALLTSLRALLVAGEAFTSDAVDAFRAVNGAELHNLYGPTEFAVHATYARVADRVSGAVPIGGPVWNARAYVLDSRLHPVAPGLVGELYLAGAQLARGYVGRPDLTADRFVANPFQAKGGGARGERMYRTGDLVKWNADGELVYLGRTDFQVKLRGLRIELGEIESALTAHESVAQAVVVMRSDTSTGDQLVAYVVPERPTAQVRGASRFWTDGAGSRSGGAEEERIETSSAANPVQSEAKGKPDTVRGASRSGLTERGREAEERRREERDLQRREPARSEAEGKLDTALRAHLAARLPSYMVPAALVVLDAMPVNANGKLDRKALPAPEFEAREFRAPVTPVEQTVATVFAETLGLPAPVGLDDDFFALGGNSLVATQVVARLGAALDTRVPVRLIFDAPSVAALAARLEQAAGSGRAPALVAGPRPELVPLSLAQQRMWFLNQFDTAASAYNLPMALRLDGELDVDALRAAVADVVARHETLRTVYPQTGGVAHQVVLSAEQAMPELTAEPAAAADLPELIGTLLSTGFDVTREIPLRVRLFRVEPTVHVIVLVAHHISADGWSMGPLARDLMTAYIARSAGTAPAWTPLPVQYADYSLWQRTVLGSESDEQSLISQQAAYWREALAGLPDELNLPADRPRPPVSSFRGGLVPFHIDADIQQGLQRIAREQNATLFMVVHSALAVFLARLSGAEDIAIGTPVAGRGEAALDDVIGMFVNTLVLRSHVHGGLRFHELLARTKETDLQAFAHADLPFERLVEVLNPERSTARNPLFQVMLAFQNLPDSDFELPGLRIAALESGVQTSQFDLSLTLRETGDNSGLHAVFTYATDLFDQRTVEVFAQRFTRLLEVIVDRPVTAIGDLPLLDSDEYELLTHVHGDEVMATALLPELLTRGVELGRDRVAVRYRGHSITYGELDDYSSQLARVLIRHGVGPEKLVAVAFPRSFEMVAAALAVAKTGGAHVPVDPNYPPDRVRHMVVDSGAIIGITSKAFQPALPGDVEWLCLDDAATDRRCAAESPAPLTDADRLAPIRMANPAYVIYTSGSTGMPKGVTVTHAGLGGLADYAIGLYDLDLDHRVLHICSPSFDPSVLEWICAFSVGATLVVVPRDILGGPELGELMRREGVTHAIITPAVLGTIDPADQPQMEMVSVGGDVTPPELVAKWRTGDRFYHNAYGPTETTIVSTYAQLEPGRHITIGAPVHGMSALVLDSRLNPVPPGVAGELYLSGGALARGYRNRPGLSAERFVANPWGEPGARMYRTGDVVRWYAEPDERDGNHAGGAVRWELDYVGRSDFQVKVRGFRIELGEIDAVLATHPDVEYAVTVGRKNAAGVTVLVSYVLGVPGHRPDPDRLTEHAARTLPPHMVPAAIVVLDALPLTPVGKLDRKALPEPELRQGEYRAPTNPLEEAVAAAFAEALGLDRVGVDDDFFTIGGNSLLATGIVAKLRELTGAEVMVSWFFTEPTVAGLSARIASALEGQHDYDAAADSALGVLLPIRATGTRTPLFCAPPMVGMAWPYAGLSRFLPEDQPLYGLQSPALTEDDYRPNSLTEVARRYIEVMREVQPEGPYRLLGYSLGGVLAHAIATELRAAGERVDLLAILDAYPGAEFSDFRKSLREQFAEFGIGEDALPAGDLQDLSDEALQALHAAIPSDLAVLTLDRLRRMYRGAVRTVELGARYQHSVFDARMELFAAEFGREDGVVHSAADWRPYVTGQISEHVVPVKHQLMCTPESYAVIGPRLASLIERADNADSNDWAITQVLPVIKPEDLVRPVKLHDPEQRGIPVALAPEPAAAAKPAPEPAREAESAQEPEPDIAFRLEPAAAPDPEPVATADAEPASAPAAEPDAPVAEADSSAELDSEHAAVSAGRAAIPVVPVAMGPRLSAVGQVSPLPAGAMGLLDVEPSGVWVRAITLDIAAGISGTRVRRSVAGLLDRHPGLWARLRRTGDVVALDIPAAPPRGAAVVWQIDPNVEAVGDPIEAVIHAAAAELDPEKGYNMRFVLLENVAPEGAGVTEDRPAAVLVVVANGLVVDDTSWRTVIEDLTASWSGGHATPPSADAHPLGIARALAERAVDADTLDELDWWRTALADVAEGVSPDLVLGAADSGARGRVSVAITGEGAAAIDGVARRYGASIDDVLLAALAATLLAPGAESLRDTLGSVVRLIADGRAPGDPAGLRTVGAFSTTYPFPLRLDGIDLDDVRAGGPTAGAVIEQIRDRSREVPSQGVGFGLLRYLNPETVAQIAVLPVGRIGFRYRDLRPAQVYPEPVADDLYLDVTVDTSQDGLIARFDFVGSVLDLDQVKQLVEGWVQALGGMAEHGR</sequence>
<dbReference type="CDD" id="cd19543">
    <property type="entry name" value="DCL_NRPS"/>
    <property type="match status" value="1"/>
</dbReference>
<dbReference type="Gene3D" id="1.10.1200.10">
    <property type="entry name" value="ACP-like"/>
    <property type="match status" value="3"/>
</dbReference>
<dbReference type="CDD" id="cd05930">
    <property type="entry name" value="A_NRPS"/>
    <property type="match status" value="1"/>
</dbReference>
<dbReference type="PANTHER" id="PTHR45527:SF1">
    <property type="entry name" value="FATTY ACID SYNTHASE"/>
    <property type="match status" value="1"/>
</dbReference>
<dbReference type="InterPro" id="IPR006162">
    <property type="entry name" value="Ppantetheine_attach_site"/>
</dbReference>
<proteinExistence type="predicted"/>
<dbReference type="PROSITE" id="PS50075">
    <property type="entry name" value="CARRIER"/>
    <property type="match status" value="4"/>
</dbReference>
<dbReference type="GO" id="GO:0005829">
    <property type="term" value="C:cytosol"/>
    <property type="evidence" value="ECO:0007669"/>
    <property type="project" value="TreeGrafter"/>
</dbReference>
<name>A0A6I3KSM6_9NOCA</name>
<dbReference type="Gene3D" id="3.30.559.30">
    <property type="entry name" value="Nonribosomal peptide synthetase, condensation domain"/>
    <property type="match status" value="4"/>
</dbReference>
<evidence type="ECO:0000256" key="4">
    <source>
        <dbReference type="SAM" id="MobiDB-lite"/>
    </source>
</evidence>
<accession>A0A6I3KSM6</accession>
<dbReference type="SMART" id="SM00823">
    <property type="entry name" value="PKS_PP"/>
    <property type="match status" value="4"/>
</dbReference>
<dbReference type="InterPro" id="IPR020806">
    <property type="entry name" value="PKS_PP-bd"/>
</dbReference>
<dbReference type="InterPro" id="IPR025110">
    <property type="entry name" value="AMP-bd_C"/>
</dbReference>
<dbReference type="GO" id="GO:0031177">
    <property type="term" value="F:phosphopantetheine binding"/>
    <property type="evidence" value="ECO:0007669"/>
    <property type="project" value="InterPro"/>
</dbReference>
<dbReference type="SUPFAM" id="SSF53474">
    <property type="entry name" value="alpha/beta-Hydrolases"/>
    <property type="match status" value="1"/>
</dbReference>
<dbReference type="InterPro" id="IPR020845">
    <property type="entry name" value="AMP-binding_CS"/>
</dbReference>
<dbReference type="Pfam" id="PF13193">
    <property type="entry name" value="AMP-binding_C"/>
    <property type="match status" value="4"/>
</dbReference>
<dbReference type="CDD" id="cd17646">
    <property type="entry name" value="A_NRPS_AB3403-like"/>
    <property type="match status" value="1"/>
</dbReference>
<dbReference type="EMBL" id="WMBB01000001">
    <property type="protein sequence ID" value="MTE11445.1"/>
    <property type="molecule type" value="Genomic_DNA"/>
</dbReference>
<evidence type="ECO:0000256" key="2">
    <source>
        <dbReference type="ARBA" id="ARBA00022450"/>
    </source>
</evidence>
<dbReference type="GO" id="GO:0043041">
    <property type="term" value="P:amino acid activation for nonribosomal peptide biosynthetic process"/>
    <property type="evidence" value="ECO:0007669"/>
    <property type="project" value="TreeGrafter"/>
</dbReference>
<feature type="domain" description="Carrier" evidence="5">
    <location>
        <begin position="534"/>
        <end position="608"/>
    </location>
</feature>
<keyword evidence="2" id="KW-0596">Phosphopantetheine</keyword>
<dbReference type="Pfam" id="PF00975">
    <property type="entry name" value="Thioesterase"/>
    <property type="match status" value="1"/>
</dbReference>
<dbReference type="PANTHER" id="PTHR45527">
    <property type="entry name" value="NONRIBOSOMAL PEPTIDE SYNTHETASE"/>
    <property type="match status" value="1"/>
</dbReference>
<dbReference type="InterPro" id="IPR010071">
    <property type="entry name" value="AA_adenyl_dom"/>
</dbReference>
<feature type="region of interest" description="Disordered" evidence="4">
    <location>
        <begin position="4226"/>
        <end position="4246"/>
    </location>
</feature>
<dbReference type="FunFam" id="3.40.50.12780:FF:000012">
    <property type="entry name" value="Non-ribosomal peptide synthetase"/>
    <property type="match status" value="3"/>
</dbReference>
<dbReference type="Proteomes" id="UP000432464">
    <property type="component" value="Unassembled WGS sequence"/>
</dbReference>
<gene>
    <name evidence="6" type="ORF">GLP40_01390</name>
</gene>
<dbReference type="FunFam" id="3.40.50.980:FF:000001">
    <property type="entry name" value="Non-ribosomal peptide synthetase"/>
    <property type="match status" value="4"/>
</dbReference>
<dbReference type="Gene3D" id="3.40.50.1820">
    <property type="entry name" value="alpha/beta hydrolase"/>
    <property type="match status" value="1"/>
</dbReference>
<dbReference type="InterPro" id="IPR001242">
    <property type="entry name" value="Condensation_dom"/>
</dbReference>
<dbReference type="InterPro" id="IPR023213">
    <property type="entry name" value="CAT-like_dom_sf"/>
</dbReference>
<dbReference type="Pfam" id="PF00668">
    <property type="entry name" value="Condensation"/>
    <property type="match status" value="4"/>
</dbReference>
<dbReference type="Gene3D" id="3.40.50.980">
    <property type="match status" value="8"/>
</dbReference>
<dbReference type="InterPro" id="IPR001031">
    <property type="entry name" value="Thioesterase"/>
</dbReference>
<dbReference type="Pfam" id="PF00501">
    <property type="entry name" value="AMP-binding"/>
    <property type="match status" value="4"/>
</dbReference>
<evidence type="ECO:0000259" key="5">
    <source>
        <dbReference type="PROSITE" id="PS50075"/>
    </source>
</evidence>
<keyword evidence="7" id="KW-1185">Reference proteome</keyword>
<dbReference type="Gene3D" id="3.30.559.10">
    <property type="entry name" value="Chloramphenicol acetyltransferase-like domain"/>
    <property type="match status" value="4"/>
</dbReference>
<feature type="domain" description="Carrier" evidence="5">
    <location>
        <begin position="1614"/>
        <end position="1689"/>
    </location>
</feature>
<dbReference type="GO" id="GO:0008610">
    <property type="term" value="P:lipid biosynthetic process"/>
    <property type="evidence" value="ECO:0007669"/>
    <property type="project" value="UniProtKB-ARBA"/>
</dbReference>
<dbReference type="GO" id="GO:0044550">
    <property type="term" value="P:secondary metabolite biosynthetic process"/>
    <property type="evidence" value="ECO:0007669"/>
    <property type="project" value="TreeGrafter"/>
</dbReference>
<dbReference type="InterPro" id="IPR029058">
    <property type="entry name" value="AB_hydrolase_fold"/>
</dbReference>